<dbReference type="Proteomes" id="UP001054945">
    <property type="component" value="Unassembled WGS sequence"/>
</dbReference>
<name>A0AAV4PLW3_CAEEX</name>
<proteinExistence type="predicted"/>
<reference evidence="2 3" key="1">
    <citation type="submission" date="2021-06" db="EMBL/GenBank/DDBJ databases">
        <title>Caerostris extrusa draft genome.</title>
        <authorList>
            <person name="Kono N."/>
            <person name="Arakawa K."/>
        </authorList>
    </citation>
    <scope>NUCLEOTIDE SEQUENCE [LARGE SCALE GENOMIC DNA]</scope>
</reference>
<organism evidence="2 3">
    <name type="scientific">Caerostris extrusa</name>
    <name type="common">Bark spider</name>
    <name type="synonym">Caerostris bankana</name>
    <dbReference type="NCBI Taxonomy" id="172846"/>
    <lineage>
        <taxon>Eukaryota</taxon>
        <taxon>Metazoa</taxon>
        <taxon>Ecdysozoa</taxon>
        <taxon>Arthropoda</taxon>
        <taxon>Chelicerata</taxon>
        <taxon>Arachnida</taxon>
        <taxon>Araneae</taxon>
        <taxon>Araneomorphae</taxon>
        <taxon>Entelegynae</taxon>
        <taxon>Araneoidea</taxon>
        <taxon>Araneidae</taxon>
        <taxon>Caerostris</taxon>
    </lineage>
</organism>
<protein>
    <submittedName>
        <fullName evidence="2">Uncharacterized protein</fullName>
    </submittedName>
</protein>
<gene>
    <name evidence="2" type="primary">AVEN_233966_1</name>
    <name evidence="2" type="ORF">CEXT_762951</name>
</gene>
<comment type="caution">
    <text evidence="2">The sequence shown here is derived from an EMBL/GenBank/DDBJ whole genome shotgun (WGS) entry which is preliminary data.</text>
</comment>
<feature type="region of interest" description="Disordered" evidence="1">
    <location>
        <begin position="30"/>
        <end position="62"/>
    </location>
</feature>
<keyword evidence="3" id="KW-1185">Reference proteome</keyword>
<evidence type="ECO:0000313" key="2">
    <source>
        <dbReference type="EMBL" id="GIX97158.1"/>
    </source>
</evidence>
<dbReference type="EMBL" id="BPLR01004744">
    <property type="protein sequence ID" value="GIX97158.1"/>
    <property type="molecule type" value="Genomic_DNA"/>
</dbReference>
<accession>A0AAV4PLW3</accession>
<evidence type="ECO:0000313" key="3">
    <source>
        <dbReference type="Proteomes" id="UP001054945"/>
    </source>
</evidence>
<sequence>MSAVEFKEVDHTDAVIDDKWEAMRKRVAVREGGHAAGPEAADQDEEGEGGLPGDPEQSSASLSIRLDLRAPACEKSYLKHELADLVDRLQAIDPKFRFDPECVPSTLSTSRDVLLTHKQMDDLMVLFDKYSVYRSVNQREAADAFKAYLKMR</sequence>
<dbReference type="AlphaFoldDB" id="A0AAV4PLW3"/>
<evidence type="ECO:0000256" key="1">
    <source>
        <dbReference type="SAM" id="MobiDB-lite"/>
    </source>
</evidence>